<organism evidence="3 4">
    <name type="scientific">Escherichia coli O6:H1 (strain CFT073 / ATCC 700928 / UPEC)</name>
    <dbReference type="NCBI Taxonomy" id="199310"/>
    <lineage>
        <taxon>Bacteria</taxon>
        <taxon>Pseudomonadati</taxon>
        <taxon>Pseudomonadota</taxon>
        <taxon>Gammaproteobacteria</taxon>
        <taxon>Enterobacterales</taxon>
        <taxon>Enterobacteriaceae</taxon>
        <taxon>Escherichia</taxon>
    </lineage>
</organism>
<evidence type="ECO:0000256" key="1">
    <source>
        <dbReference type="ARBA" id="ARBA00007169"/>
    </source>
</evidence>
<evidence type="ECO:0000313" key="4">
    <source>
        <dbReference type="Proteomes" id="UP000001410"/>
    </source>
</evidence>
<feature type="domain" description="Thioesterase" evidence="2">
    <location>
        <begin position="6"/>
        <end position="230"/>
    </location>
</feature>
<dbReference type="AlphaFoldDB" id="A0A0H2V9R8"/>
<dbReference type="eggNOG" id="COG3208">
    <property type="taxonomic scope" value="Bacteria"/>
</dbReference>
<dbReference type="PANTHER" id="PTHR11487">
    <property type="entry name" value="THIOESTERASE"/>
    <property type="match status" value="1"/>
</dbReference>
<dbReference type="KEGG" id="ecc:c2451"/>
<dbReference type="Proteomes" id="UP000001410">
    <property type="component" value="Chromosome"/>
</dbReference>
<dbReference type="EMBL" id="AE014075">
    <property type="protein sequence ID" value="AAN80910.1"/>
    <property type="molecule type" value="Genomic_DNA"/>
</dbReference>
<dbReference type="RefSeq" id="WP_000065646.1">
    <property type="nucleotide sequence ID" value="NC_004431.1"/>
</dbReference>
<dbReference type="SUPFAM" id="SSF53474">
    <property type="entry name" value="alpha/beta-Hydrolases"/>
    <property type="match status" value="1"/>
</dbReference>
<evidence type="ECO:0000259" key="2">
    <source>
        <dbReference type="Pfam" id="PF00975"/>
    </source>
</evidence>
<dbReference type="InterPro" id="IPR012223">
    <property type="entry name" value="TEII"/>
</dbReference>
<gene>
    <name evidence="3" type="ordered locus">c2451</name>
</gene>
<keyword evidence="4" id="KW-1185">Reference proteome</keyword>
<name>A0A0H2V9R8_ECOL6</name>
<dbReference type="HOGENOM" id="CLU_070456_2_0_6"/>
<dbReference type="PANTHER" id="PTHR11487:SF0">
    <property type="entry name" value="S-ACYL FATTY ACID SYNTHASE THIOESTERASE, MEDIUM CHAIN"/>
    <property type="match status" value="1"/>
</dbReference>
<dbReference type="GeneID" id="45135066"/>
<proteinExistence type="inferred from homology"/>
<dbReference type="InterPro" id="IPR029058">
    <property type="entry name" value="AB_hydrolase_fold"/>
</dbReference>
<dbReference type="InterPro" id="IPR001031">
    <property type="entry name" value="Thioesterase"/>
</dbReference>
<reference evidence="3 4" key="1">
    <citation type="journal article" date="2002" name="Proc. Natl. Acad. Sci. U.S.A.">
        <title>Extensive mosaic structure revealed by the complete genome sequence of uropathogenic Escherichia coli.</title>
        <authorList>
            <person name="Welch R.A."/>
            <person name="Burland V."/>
            <person name="Plunkett G.III."/>
            <person name="Redford P."/>
            <person name="Roesch P."/>
            <person name="Rasko D."/>
            <person name="Buckles E.L."/>
            <person name="Liou S.R."/>
            <person name="Boutin A."/>
            <person name="Hackett J."/>
            <person name="Stroud D."/>
            <person name="Mayhew G.F."/>
            <person name="Rose D.J."/>
            <person name="Zhou S."/>
            <person name="Schwartz D.C."/>
            <person name="Perna N.T."/>
            <person name="Mobley H.L."/>
            <person name="Donnenberg M.S."/>
            <person name="Blattner F.R."/>
        </authorList>
    </citation>
    <scope>NUCLEOTIDE SEQUENCE [LARGE SCALE GENOMIC DNA]</scope>
    <source>
        <strain evidence="4">CFT073 / ATCC 700928 / UPEC</strain>
    </source>
</reference>
<dbReference type="STRING" id="199310.c2451"/>
<accession>A0A0H2V9R8</accession>
<dbReference type="SMR" id="A0A0H2V9R8"/>
<sequence length="240" mass="27336">MSNISLYCLPYSGGSAAMYYKWRSVLSDNITLRPLEPAGRGTRIRQPLCLTMVDAVADLYQQFVKHYTGGDYAIFGHSLGGIMAFELVHYILDHGHDMPCALFFSGCRPPDRASHEVILHTLPDQAFMEEIVKLGGTPVDVFRNKELMTIFTPIIKNDYRLYEQYVFQAKARTLTCPIVLFHGDADNLVMQDELLAWEKFTTRKTRTIIFPAADHFFVDKHFEQVVGYVNQTIESLEIVG</sequence>
<dbReference type="Pfam" id="PF00975">
    <property type="entry name" value="Thioesterase"/>
    <property type="match status" value="1"/>
</dbReference>
<comment type="similarity">
    <text evidence="1">Belongs to the thioesterase family.</text>
</comment>
<dbReference type="Gene3D" id="3.40.50.1820">
    <property type="entry name" value="alpha/beta hydrolase"/>
    <property type="match status" value="1"/>
</dbReference>
<evidence type="ECO:0000313" key="3">
    <source>
        <dbReference type="EMBL" id="AAN80910.1"/>
    </source>
</evidence>
<dbReference type="GO" id="GO:0008610">
    <property type="term" value="P:lipid biosynthetic process"/>
    <property type="evidence" value="ECO:0007669"/>
    <property type="project" value="TreeGrafter"/>
</dbReference>
<protein>
    <submittedName>
        <fullName evidence="3">Putative thioesterase</fullName>
    </submittedName>
</protein>